<dbReference type="Proteomes" id="UP000290572">
    <property type="component" value="Unassembled WGS sequence"/>
</dbReference>
<evidence type="ECO:0000313" key="3">
    <source>
        <dbReference type="Proteomes" id="UP000290572"/>
    </source>
</evidence>
<evidence type="ECO:0000313" key="2">
    <source>
        <dbReference type="EMBL" id="RXN24137.1"/>
    </source>
</evidence>
<feature type="region of interest" description="Disordered" evidence="1">
    <location>
        <begin position="251"/>
        <end position="292"/>
    </location>
</feature>
<reference evidence="2 3" key="1">
    <citation type="submission" date="2018-03" db="EMBL/GenBank/DDBJ databases">
        <title>Draft genome sequence of Rohu Carp (Labeo rohita).</title>
        <authorList>
            <person name="Das P."/>
            <person name="Kushwaha B."/>
            <person name="Joshi C.G."/>
            <person name="Kumar D."/>
            <person name="Nagpure N.S."/>
            <person name="Sahoo L."/>
            <person name="Das S.P."/>
            <person name="Bit A."/>
            <person name="Patnaik S."/>
            <person name="Meher P.K."/>
            <person name="Jayasankar P."/>
            <person name="Koringa P.G."/>
            <person name="Patel N.V."/>
            <person name="Hinsu A.T."/>
            <person name="Kumar R."/>
            <person name="Pandey M."/>
            <person name="Agarwal S."/>
            <person name="Srivastava S."/>
            <person name="Singh M."/>
            <person name="Iquebal M.A."/>
            <person name="Jaiswal S."/>
            <person name="Angadi U.B."/>
            <person name="Kumar N."/>
            <person name="Raza M."/>
            <person name="Shah T.M."/>
            <person name="Rai A."/>
            <person name="Jena J.K."/>
        </authorList>
    </citation>
    <scope>NUCLEOTIDE SEQUENCE [LARGE SCALE GENOMIC DNA]</scope>
    <source>
        <strain evidence="2">DASCIFA01</strain>
        <tissue evidence="2">Testis</tissue>
    </source>
</reference>
<sequence length="304" mass="31131">MPSDDVNREPKAGRMDGSDRAFEDGGVDSDFNQRGNFRGGRMFRRGNPPSRRTVVLGDEQMPLEEFEGADIMTTNPGWIQSGIAAAEIPQPTVDNSLATSASTIAIPTSPASTIAIPTSPASTLAIPTSPASILAIPTPPASTIAIPTSPASTLAIPTSPASTLAIPTPPASTLAIATPPASTLAIPTSPAPTLAIPNPGGNKRKKKNAPTHPIATPPASTLVIATPPAPTVAVPTFPASALAIPTPPAPTVAIPTPPAPTLAIPTPGGNKRKKKKNDRSHSTQDVYKGDVLKERVREVGQALQ</sequence>
<feature type="region of interest" description="Disordered" evidence="1">
    <location>
        <begin position="187"/>
        <end position="213"/>
    </location>
</feature>
<evidence type="ECO:0000256" key="1">
    <source>
        <dbReference type="SAM" id="MobiDB-lite"/>
    </source>
</evidence>
<gene>
    <name evidence="2" type="ORF">ROHU_022347</name>
</gene>
<keyword evidence="3" id="KW-1185">Reference proteome</keyword>
<dbReference type="AlphaFoldDB" id="A0A498N673"/>
<feature type="compositionally biased region" description="Basic and acidic residues" evidence="1">
    <location>
        <begin position="279"/>
        <end position="292"/>
    </location>
</feature>
<name>A0A498N673_LABRO</name>
<dbReference type="EMBL" id="QBIY01012550">
    <property type="protein sequence ID" value="RXN24137.1"/>
    <property type="molecule type" value="Genomic_DNA"/>
</dbReference>
<feature type="region of interest" description="Disordered" evidence="1">
    <location>
        <begin position="1"/>
        <end position="50"/>
    </location>
</feature>
<feature type="compositionally biased region" description="Pro residues" evidence="1">
    <location>
        <begin position="251"/>
        <end position="260"/>
    </location>
</feature>
<protein>
    <submittedName>
        <fullName evidence="2">Mucin-19-like isoform X1</fullName>
    </submittedName>
</protein>
<comment type="caution">
    <text evidence="2">The sequence shown here is derived from an EMBL/GenBank/DDBJ whole genome shotgun (WGS) entry which is preliminary data.</text>
</comment>
<proteinExistence type="predicted"/>
<organism evidence="2 3">
    <name type="scientific">Labeo rohita</name>
    <name type="common">Indian major carp</name>
    <name type="synonym">Cyprinus rohita</name>
    <dbReference type="NCBI Taxonomy" id="84645"/>
    <lineage>
        <taxon>Eukaryota</taxon>
        <taxon>Metazoa</taxon>
        <taxon>Chordata</taxon>
        <taxon>Craniata</taxon>
        <taxon>Vertebrata</taxon>
        <taxon>Euteleostomi</taxon>
        <taxon>Actinopterygii</taxon>
        <taxon>Neopterygii</taxon>
        <taxon>Teleostei</taxon>
        <taxon>Ostariophysi</taxon>
        <taxon>Cypriniformes</taxon>
        <taxon>Cyprinidae</taxon>
        <taxon>Labeoninae</taxon>
        <taxon>Labeonini</taxon>
        <taxon>Labeo</taxon>
    </lineage>
</organism>
<feature type="compositionally biased region" description="Basic and acidic residues" evidence="1">
    <location>
        <begin position="1"/>
        <end position="23"/>
    </location>
</feature>
<accession>A0A498N673</accession>